<gene>
    <name evidence="1" type="ORF">EAH_00028770</name>
</gene>
<evidence type="ECO:0000313" key="2">
    <source>
        <dbReference type="Proteomes" id="UP000018050"/>
    </source>
</evidence>
<organism evidence="1 2">
    <name type="scientific">Eimeria acervulina</name>
    <name type="common">Coccidian parasite</name>
    <dbReference type="NCBI Taxonomy" id="5801"/>
    <lineage>
        <taxon>Eukaryota</taxon>
        <taxon>Sar</taxon>
        <taxon>Alveolata</taxon>
        <taxon>Apicomplexa</taxon>
        <taxon>Conoidasida</taxon>
        <taxon>Coccidia</taxon>
        <taxon>Eucoccidiorida</taxon>
        <taxon>Eimeriorina</taxon>
        <taxon>Eimeriidae</taxon>
        <taxon>Eimeria</taxon>
    </lineage>
</organism>
<evidence type="ECO:0000313" key="1">
    <source>
        <dbReference type="EMBL" id="CDI77985.1"/>
    </source>
</evidence>
<reference evidence="1" key="1">
    <citation type="submission" date="2013-10" db="EMBL/GenBank/DDBJ databases">
        <title>Genomic analysis of the causative agents of coccidiosis in chickens.</title>
        <authorList>
            <person name="Reid A.J."/>
            <person name="Blake D."/>
            <person name="Billington K."/>
            <person name="Browne H."/>
            <person name="Dunn M."/>
            <person name="Hung S."/>
            <person name="Kawahara F."/>
            <person name="Miranda-Saavedra D."/>
            <person name="Mourier T."/>
            <person name="Nagra H."/>
            <person name="Otto T.D."/>
            <person name="Rawlings N."/>
            <person name="Sanchez A."/>
            <person name="Sanders M."/>
            <person name="Subramaniam C."/>
            <person name="Tay Y."/>
            <person name="Dear P."/>
            <person name="Doerig C."/>
            <person name="Gruber A."/>
            <person name="Parkinson J."/>
            <person name="Shirley M."/>
            <person name="Wan K.L."/>
            <person name="Berriman M."/>
            <person name="Tomley F."/>
            <person name="Pain A."/>
        </authorList>
    </citation>
    <scope>NUCLEOTIDE SEQUENCE</scope>
    <source>
        <strain evidence="1">Houghton</strain>
    </source>
</reference>
<dbReference type="EMBL" id="HG670787">
    <property type="protein sequence ID" value="CDI77985.1"/>
    <property type="molecule type" value="Genomic_DNA"/>
</dbReference>
<dbReference type="RefSeq" id="XP_013251725.1">
    <property type="nucleotide sequence ID" value="XM_013396271.1"/>
</dbReference>
<dbReference type="AlphaFoldDB" id="U6GCW2"/>
<keyword evidence="2" id="KW-1185">Reference proteome</keyword>
<dbReference type="Proteomes" id="UP000018050">
    <property type="component" value="Unassembled WGS sequence"/>
</dbReference>
<dbReference type="GeneID" id="25270947"/>
<proteinExistence type="predicted"/>
<dbReference type="VEuPathDB" id="ToxoDB:EAH_00028770"/>
<name>U6GCW2_EIMAC</name>
<protein>
    <submittedName>
        <fullName evidence="1">Uncharacterized protein</fullName>
    </submittedName>
</protein>
<feature type="non-terminal residue" evidence="1">
    <location>
        <position position="1"/>
    </location>
</feature>
<accession>U6GCW2</accession>
<sequence>LLYAAIEYPQTAVAREETVKVCRGLLFLRSLTALVETAPFLAANVGAKFCRLMQRVLRLEPHQPVESMDLILNYDIVAE</sequence>
<reference evidence="1" key="2">
    <citation type="submission" date="2013-10" db="EMBL/GenBank/DDBJ databases">
        <authorList>
            <person name="Aslett M."/>
        </authorList>
    </citation>
    <scope>NUCLEOTIDE SEQUENCE</scope>
    <source>
        <strain evidence="1">Houghton</strain>
    </source>
</reference>